<feature type="transmembrane region" description="Helical" evidence="12">
    <location>
        <begin position="68"/>
        <end position="88"/>
    </location>
</feature>
<evidence type="ECO:0000313" key="13">
    <source>
        <dbReference type="EMBL" id="KCZ96067.1"/>
    </source>
</evidence>
<dbReference type="OrthoDB" id="9806299at2"/>
<dbReference type="AlphaFoldDB" id="A0A059FZF7"/>
<evidence type="ECO:0000256" key="7">
    <source>
        <dbReference type="ARBA" id="ARBA00023065"/>
    </source>
</evidence>
<evidence type="ECO:0000256" key="11">
    <source>
        <dbReference type="ARBA" id="ARBA00035585"/>
    </source>
</evidence>
<comment type="similarity">
    <text evidence="10 12">Belongs to the fluoride channel Fluc/FEX (TC 1.A.43) family.</text>
</comment>
<dbReference type="Proteomes" id="UP000025061">
    <property type="component" value="Unassembled WGS sequence"/>
</dbReference>
<feature type="transmembrane region" description="Helical" evidence="12">
    <location>
        <begin position="36"/>
        <end position="56"/>
    </location>
</feature>
<dbReference type="HAMAP" id="MF_00454">
    <property type="entry name" value="FluC"/>
    <property type="match status" value="1"/>
</dbReference>
<dbReference type="InterPro" id="IPR003691">
    <property type="entry name" value="FluC"/>
</dbReference>
<dbReference type="NCBIfam" id="NF010791">
    <property type="entry name" value="PRK14195.1"/>
    <property type="match status" value="1"/>
</dbReference>
<organism evidence="13 14">
    <name type="scientific">Hyphomonas hirschiana VP5</name>
    <dbReference type="NCBI Taxonomy" id="1280951"/>
    <lineage>
        <taxon>Bacteria</taxon>
        <taxon>Pseudomonadati</taxon>
        <taxon>Pseudomonadota</taxon>
        <taxon>Alphaproteobacteria</taxon>
        <taxon>Hyphomonadales</taxon>
        <taxon>Hyphomonadaceae</taxon>
        <taxon>Hyphomonas</taxon>
    </lineage>
</organism>
<keyword evidence="4 12" id="KW-0812">Transmembrane</keyword>
<keyword evidence="12" id="KW-0813">Transport</keyword>
<keyword evidence="3" id="KW-0997">Cell inner membrane</keyword>
<feature type="transmembrane region" description="Helical" evidence="12">
    <location>
        <begin position="100"/>
        <end position="122"/>
    </location>
</feature>
<dbReference type="GO" id="GO:0046872">
    <property type="term" value="F:metal ion binding"/>
    <property type="evidence" value="ECO:0007669"/>
    <property type="project" value="UniProtKB-KW"/>
</dbReference>
<dbReference type="GO" id="GO:0005886">
    <property type="term" value="C:plasma membrane"/>
    <property type="evidence" value="ECO:0007669"/>
    <property type="project" value="UniProtKB-SubCell"/>
</dbReference>
<comment type="catalytic activity">
    <reaction evidence="11">
        <text>fluoride(in) = fluoride(out)</text>
        <dbReference type="Rhea" id="RHEA:76159"/>
        <dbReference type="ChEBI" id="CHEBI:17051"/>
    </reaction>
    <physiologicalReaction direction="left-to-right" evidence="11">
        <dbReference type="Rhea" id="RHEA:76160"/>
    </physiologicalReaction>
</comment>
<dbReference type="NCBIfam" id="TIGR00494">
    <property type="entry name" value="crcB"/>
    <property type="match status" value="1"/>
</dbReference>
<evidence type="ECO:0000256" key="9">
    <source>
        <dbReference type="ARBA" id="ARBA00023303"/>
    </source>
</evidence>
<evidence type="ECO:0000313" key="14">
    <source>
        <dbReference type="Proteomes" id="UP000025061"/>
    </source>
</evidence>
<evidence type="ECO:0000256" key="3">
    <source>
        <dbReference type="ARBA" id="ARBA00022519"/>
    </source>
</evidence>
<protein>
    <recommendedName>
        <fullName evidence="12">Fluoride-specific ion channel FluC</fullName>
    </recommendedName>
</protein>
<evidence type="ECO:0000256" key="4">
    <source>
        <dbReference type="ARBA" id="ARBA00022692"/>
    </source>
</evidence>
<evidence type="ECO:0000256" key="8">
    <source>
        <dbReference type="ARBA" id="ARBA00023136"/>
    </source>
</evidence>
<evidence type="ECO:0000256" key="12">
    <source>
        <dbReference type="HAMAP-Rule" id="MF_00454"/>
    </source>
</evidence>
<keyword evidence="8 12" id="KW-0472">Membrane</keyword>
<keyword evidence="2 12" id="KW-1003">Cell membrane</keyword>
<keyword evidence="6 12" id="KW-0915">Sodium</keyword>
<dbReference type="GO" id="GO:0140114">
    <property type="term" value="P:cellular detoxification of fluoride"/>
    <property type="evidence" value="ECO:0007669"/>
    <property type="project" value="UniProtKB-UniRule"/>
</dbReference>
<feature type="binding site" evidence="12">
    <location>
        <position position="76"/>
    </location>
    <ligand>
        <name>Na(+)</name>
        <dbReference type="ChEBI" id="CHEBI:29101"/>
        <note>structural</note>
    </ligand>
</feature>
<evidence type="ECO:0000256" key="1">
    <source>
        <dbReference type="ARBA" id="ARBA00004651"/>
    </source>
</evidence>
<keyword evidence="9 12" id="KW-0407">Ion channel</keyword>
<comment type="subcellular location">
    <subcellularLocation>
        <location evidence="1 12">Cell membrane</location>
        <topology evidence="1 12">Multi-pass membrane protein</topology>
    </subcellularLocation>
</comment>
<feature type="binding site" evidence="12">
    <location>
        <position position="79"/>
    </location>
    <ligand>
        <name>Na(+)</name>
        <dbReference type="ChEBI" id="CHEBI:29101"/>
        <note>structural</note>
    </ligand>
</feature>
<evidence type="ECO:0000256" key="2">
    <source>
        <dbReference type="ARBA" id="ARBA00022475"/>
    </source>
</evidence>
<dbReference type="EMBL" id="ARYI01000001">
    <property type="protein sequence ID" value="KCZ96067.1"/>
    <property type="molecule type" value="Genomic_DNA"/>
</dbReference>
<evidence type="ECO:0000256" key="6">
    <source>
        <dbReference type="ARBA" id="ARBA00023053"/>
    </source>
</evidence>
<keyword evidence="7 12" id="KW-0406">Ion transport</keyword>
<proteinExistence type="inferred from homology"/>
<sequence>MNGFLLVALGGAIGASLRHGVGLVAVRHLPLGWPWGTSFVNIAGSLAMGLLAGWLALKAEGASQEARLFLATGVLGGFTTFSAFSLEVATMLRSGETLKAGLYAGVSVLLGVSALFIGLWMARRIFA</sequence>
<dbReference type="PANTHER" id="PTHR28259:SF1">
    <property type="entry name" value="FLUORIDE EXPORT PROTEIN 1-RELATED"/>
    <property type="match status" value="1"/>
</dbReference>
<comment type="activity regulation">
    <text evidence="12">Na(+) is not transported, but it plays an essential structural role and its presence is essential for fluoride channel function.</text>
</comment>
<keyword evidence="14" id="KW-1185">Reference proteome</keyword>
<comment type="function">
    <text evidence="12">Fluoride-specific ion channel. Important for reducing fluoride concentration in the cell, thus reducing its toxicity.</text>
</comment>
<dbReference type="PANTHER" id="PTHR28259">
    <property type="entry name" value="FLUORIDE EXPORT PROTEIN 1-RELATED"/>
    <property type="match status" value="1"/>
</dbReference>
<dbReference type="Pfam" id="PF02537">
    <property type="entry name" value="CRCB"/>
    <property type="match status" value="1"/>
</dbReference>
<evidence type="ECO:0000256" key="5">
    <source>
        <dbReference type="ARBA" id="ARBA00022989"/>
    </source>
</evidence>
<dbReference type="RefSeq" id="WP_011646024.1">
    <property type="nucleotide sequence ID" value="NZ_ARYI01000001.1"/>
</dbReference>
<dbReference type="PATRIC" id="fig|1280951.3.peg.54"/>
<keyword evidence="12" id="KW-0479">Metal-binding</keyword>
<gene>
    <name evidence="12" type="primary">fluC</name>
    <name evidence="12" type="synonym">crcB</name>
    <name evidence="13" type="ORF">HHI_00270</name>
</gene>
<name>A0A059FZF7_9PROT</name>
<reference evidence="13 14" key="1">
    <citation type="submission" date="2013-04" db="EMBL/GenBank/DDBJ databases">
        <title>Hyphomonas hirschiana VP5 Genome Sequencing.</title>
        <authorList>
            <person name="Lai Q."/>
            <person name="Shao Z."/>
        </authorList>
    </citation>
    <scope>NUCLEOTIDE SEQUENCE [LARGE SCALE GENOMIC DNA]</scope>
    <source>
        <strain evidence="13 14">VP5</strain>
    </source>
</reference>
<comment type="caution">
    <text evidence="13">The sequence shown here is derived from an EMBL/GenBank/DDBJ whole genome shotgun (WGS) entry which is preliminary data.</text>
</comment>
<keyword evidence="5 12" id="KW-1133">Transmembrane helix</keyword>
<evidence type="ECO:0000256" key="10">
    <source>
        <dbReference type="ARBA" id="ARBA00035120"/>
    </source>
</evidence>
<dbReference type="SMR" id="A0A059FZF7"/>
<accession>A0A059FZF7</accession>
<dbReference type="GO" id="GO:0062054">
    <property type="term" value="F:fluoride channel activity"/>
    <property type="evidence" value="ECO:0007669"/>
    <property type="project" value="UniProtKB-UniRule"/>
</dbReference>